<gene>
    <name evidence="2" type="ORF">H3N35_12970</name>
</gene>
<evidence type="ECO:0000313" key="2">
    <source>
        <dbReference type="EMBL" id="WDE14242.1"/>
    </source>
</evidence>
<sequence>MILKKAILSVLSAGLFVCSANAVQAPLAKAVTDAPAQLAAIKNCPIYTLHPDYTYEWRVGADGCRYPVLISKG</sequence>
<dbReference type="EMBL" id="CP059693">
    <property type="protein sequence ID" value="WDE14242.1"/>
    <property type="molecule type" value="Genomic_DNA"/>
</dbReference>
<dbReference type="RefSeq" id="WP_274054785.1">
    <property type="nucleotide sequence ID" value="NZ_CP059693.1"/>
</dbReference>
<reference evidence="2 3" key="1">
    <citation type="journal article" date="2022" name="Mar. Drugs">
        <title>Bioassay-Guided Fractionation Leads to the Detection of Cholic Acid Generated by the Rare Thalassomonas sp.</title>
        <authorList>
            <person name="Pheiffer F."/>
            <person name="Schneider Y.K."/>
            <person name="Hansen E.H."/>
            <person name="Andersen J.H."/>
            <person name="Isaksson J."/>
            <person name="Busche T."/>
            <person name="R C."/>
            <person name="Kalinowski J."/>
            <person name="Zyl L.V."/>
            <person name="Trindade M."/>
        </authorList>
    </citation>
    <scope>NUCLEOTIDE SEQUENCE [LARGE SCALE GENOMIC DNA]</scope>
    <source>
        <strain evidence="2 3">A5K-61T</strain>
    </source>
</reference>
<protein>
    <submittedName>
        <fullName evidence="2">Uncharacterized protein</fullName>
    </submittedName>
</protein>
<name>A0ABY7VM29_9GAMM</name>
<proteinExistence type="predicted"/>
<dbReference type="Proteomes" id="UP001215231">
    <property type="component" value="Chromosome"/>
</dbReference>
<keyword evidence="1" id="KW-0732">Signal</keyword>
<keyword evidence="3" id="KW-1185">Reference proteome</keyword>
<feature type="chain" id="PRO_5045858799" evidence="1">
    <location>
        <begin position="23"/>
        <end position="73"/>
    </location>
</feature>
<organism evidence="2 3">
    <name type="scientific">Thalassomonas haliotis</name>
    <dbReference type="NCBI Taxonomy" id="485448"/>
    <lineage>
        <taxon>Bacteria</taxon>
        <taxon>Pseudomonadati</taxon>
        <taxon>Pseudomonadota</taxon>
        <taxon>Gammaproteobacteria</taxon>
        <taxon>Alteromonadales</taxon>
        <taxon>Colwelliaceae</taxon>
        <taxon>Thalassomonas</taxon>
    </lineage>
</organism>
<evidence type="ECO:0000313" key="3">
    <source>
        <dbReference type="Proteomes" id="UP001215231"/>
    </source>
</evidence>
<feature type="signal peptide" evidence="1">
    <location>
        <begin position="1"/>
        <end position="22"/>
    </location>
</feature>
<evidence type="ECO:0000256" key="1">
    <source>
        <dbReference type="SAM" id="SignalP"/>
    </source>
</evidence>
<accession>A0ABY7VM29</accession>